<reference evidence="10" key="1">
    <citation type="journal article" date="2020" name="Nature">
        <title>Giant virus diversity and host interactions through global metagenomics.</title>
        <authorList>
            <person name="Schulz F."/>
            <person name="Roux S."/>
            <person name="Paez-Espino D."/>
            <person name="Jungbluth S."/>
            <person name="Walsh D.A."/>
            <person name="Denef V.J."/>
            <person name="McMahon K.D."/>
            <person name="Konstantinidis K.T."/>
            <person name="Eloe-Fadrosh E.A."/>
            <person name="Kyrpides N.C."/>
            <person name="Woyke T."/>
        </authorList>
    </citation>
    <scope>NUCLEOTIDE SEQUENCE</scope>
    <source>
        <strain evidence="10">GVMAG-M-3300020727-4</strain>
    </source>
</reference>
<evidence type="ECO:0000256" key="2">
    <source>
        <dbReference type="ARBA" id="ARBA00012418"/>
    </source>
</evidence>
<dbReference type="InterPro" id="IPR014724">
    <property type="entry name" value="RNA_pol_RPB2_OB-fold"/>
</dbReference>
<evidence type="ECO:0000256" key="3">
    <source>
        <dbReference type="ARBA" id="ARBA00022478"/>
    </source>
</evidence>
<keyword evidence="5" id="KW-0548">Nucleotidyltransferase</keyword>
<dbReference type="PROSITE" id="PS50817">
    <property type="entry name" value="INTEIN_N_TER"/>
    <property type="match status" value="2"/>
</dbReference>
<dbReference type="PANTHER" id="PTHR20856">
    <property type="entry name" value="DNA-DIRECTED RNA POLYMERASE I SUBUNIT 2"/>
    <property type="match status" value="1"/>
</dbReference>
<evidence type="ECO:0000256" key="6">
    <source>
        <dbReference type="ARBA" id="ARBA00022723"/>
    </source>
</evidence>
<evidence type="ECO:0000256" key="1">
    <source>
        <dbReference type="ARBA" id="ARBA00006835"/>
    </source>
</evidence>
<dbReference type="Pfam" id="PF04560">
    <property type="entry name" value="RNA_pol_Rpb2_7"/>
    <property type="match status" value="1"/>
</dbReference>
<dbReference type="SUPFAM" id="SSF64484">
    <property type="entry name" value="beta and beta-prime subunits of DNA dependent RNA-polymerase"/>
    <property type="match status" value="3"/>
</dbReference>
<dbReference type="InterPro" id="IPR006141">
    <property type="entry name" value="Intein_N"/>
</dbReference>
<dbReference type="Pfam" id="PF00562">
    <property type="entry name" value="RNA_pol_Rpb2_6"/>
    <property type="match status" value="1"/>
</dbReference>
<evidence type="ECO:0000256" key="5">
    <source>
        <dbReference type="ARBA" id="ARBA00022695"/>
    </source>
</evidence>
<comment type="similarity">
    <text evidence="1">Belongs to the RNA polymerase beta chain family.</text>
</comment>
<dbReference type="GO" id="GO:0046872">
    <property type="term" value="F:metal ion binding"/>
    <property type="evidence" value="ECO:0007669"/>
    <property type="project" value="UniProtKB-KW"/>
</dbReference>
<keyword evidence="6" id="KW-0479">Metal-binding</keyword>
<dbReference type="Pfam" id="PF04563">
    <property type="entry name" value="RNA_pol_Rpb2_1"/>
    <property type="match status" value="1"/>
</dbReference>
<organism evidence="10">
    <name type="scientific">viral metagenome</name>
    <dbReference type="NCBI Taxonomy" id="1070528"/>
    <lineage>
        <taxon>unclassified sequences</taxon>
        <taxon>metagenomes</taxon>
        <taxon>organismal metagenomes</taxon>
    </lineage>
</organism>
<dbReference type="Gene3D" id="3.90.1070.20">
    <property type="match status" value="1"/>
</dbReference>
<evidence type="ECO:0000256" key="4">
    <source>
        <dbReference type="ARBA" id="ARBA00022679"/>
    </source>
</evidence>
<dbReference type="Pfam" id="PF04561">
    <property type="entry name" value="RNA_pol_Rpb2_2"/>
    <property type="match status" value="1"/>
</dbReference>
<dbReference type="EMBL" id="MN739403">
    <property type="protein sequence ID" value="QHT02956.1"/>
    <property type="molecule type" value="Genomic_DNA"/>
</dbReference>
<protein>
    <recommendedName>
        <fullName evidence="2">DNA-directed RNA polymerase</fullName>
        <ecNumber evidence="2">2.7.7.6</ecNumber>
    </recommendedName>
</protein>
<accession>A0A6C0CDY3</accession>
<keyword evidence="4" id="KW-0808">Transferase</keyword>
<dbReference type="InterPro" id="IPR015712">
    <property type="entry name" value="DNA-dir_RNA_pol_su2"/>
</dbReference>
<dbReference type="Pfam" id="PF04565">
    <property type="entry name" value="RNA_pol_Rpb2_3"/>
    <property type="match status" value="1"/>
</dbReference>
<dbReference type="Pfam" id="PF04566">
    <property type="entry name" value="RNA_pol_Rpb2_4"/>
    <property type="match status" value="1"/>
</dbReference>
<dbReference type="InterPro" id="IPR007644">
    <property type="entry name" value="RNA_pol_bsu_protrusion"/>
</dbReference>
<keyword evidence="3" id="KW-0240">DNA-directed RNA polymerase</keyword>
<dbReference type="InterPro" id="IPR007641">
    <property type="entry name" value="RNA_pol_Rpb2_7"/>
</dbReference>
<dbReference type="Gene3D" id="3.90.1800.10">
    <property type="entry name" value="RNA polymerase alpha subunit dimerisation domain"/>
    <property type="match status" value="1"/>
</dbReference>
<dbReference type="GO" id="GO:0000428">
    <property type="term" value="C:DNA-directed RNA polymerase complex"/>
    <property type="evidence" value="ECO:0007669"/>
    <property type="project" value="UniProtKB-KW"/>
</dbReference>
<dbReference type="Gene3D" id="2.170.16.10">
    <property type="entry name" value="Hedgehog/Intein (Hint) domain"/>
    <property type="match status" value="2"/>
</dbReference>
<dbReference type="EC" id="2.7.7.6" evidence="2"/>
<dbReference type="GO" id="GO:0016539">
    <property type="term" value="P:intein-mediated protein splicing"/>
    <property type="evidence" value="ECO:0007669"/>
    <property type="project" value="InterPro"/>
</dbReference>
<keyword evidence="7" id="KW-0862">Zinc</keyword>
<dbReference type="InterPro" id="IPR007645">
    <property type="entry name" value="RNA_pol_Rpb2_3"/>
</dbReference>
<dbReference type="NCBIfam" id="TIGR01445">
    <property type="entry name" value="intein_Nterm"/>
    <property type="match status" value="1"/>
</dbReference>
<dbReference type="SMART" id="SM00306">
    <property type="entry name" value="HintN"/>
    <property type="match status" value="2"/>
</dbReference>
<dbReference type="InterPro" id="IPR037034">
    <property type="entry name" value="RNA_pol_Rpb2_2_sf"/>
</dbReference>
<evidence type="ECO:0000256" key="8">
    <source>
        <dbReference type="ARBA" id="ARBA00023163"/>
    </source>
</evidence>
<dbReference type="CDD" id="cd00081">
    <property type="entry name" value="Hint"/>
    <property type="match status" value="2"/>
</dbReference>
<dbReference type="Pfam" id="PF07591">
    <property type="entry name" value="PT-HINT"/>
    <property type="match status" value="1"/>
</dbReference>
<feature type="domain" description="Hint" evidence="9">
    <location>
        <begin position="1440"/>
        <end position="1542"/>
    </location>
</feature>
<dbReference type="GO" id="GO:0006351">
    <property type="term" value="P:DNA-templated transcription"/>
    <property type="evidence" value="ECO:0007669"/>
    <property type="project" value="InterPro"/>
</dbReference>
<dbReference type="Gene3D" id="3.90.1110.10">
    <property type="entry name" value="RNA polymerase Rpb2, domain 2"/>
    <property type="match status" value="1"/>
</dbReference>
<sequence>MNINHFLYIKKNEYFYIIDIHIIIMELPDSFCWDILDKYFIDNKSVDSISPLIKHQIDSYNKFINTTLPQIISGFNPIKISTKQYEQDNKIQKININVLNPSLTKPIYQLPDGTQTIMTPYIARMNNLTYSSSLYVNVHVVIEYLNEDNITVKIDKYVNNVYIGKIPIMVRSAACILHQVPAIGDSNNNECRYDYGGYFIVNGNEKVLIMQDRINENDTLVFAPNNNSDGLYAEIRSMSDSIYLPPKTTSLNMSGKLNHMGRSIRLNTSFIRSEIPVFIMFRALGIISDKEIIQHIVYDLDNKDNQRIIGQLMACCEDASDIHTQEQAEEVLMKIMTGVNKTTTNAIKILRDNITNDFLPHVGKNYRRKALYLGYMIRKMIRIYLGYDNYDNRDSYMNKRIDSPGVLLSNLFRQCYGKMSKEIKGLIERELNLWRANYNNTTTDIINDNNIHRYFKQSLLDSWLKYSLSTGNWGIKSIGSFQNIRQGVSQVLNRMSYASTLSHLRRISTAIEKNGKLVQPRKLDNSQFNMICPAETPEGGSVGLVKNIALSTIISISMSSTYIRQILVELGTVIYDDSYSYIVENNDKWNIETESIKNSREKITNYFKELGNPNNVYVQINGDIIGYHNNPVDLYSKLKHNKRCGIIYPMTSVYWNILKRCICISTESGRMYRPLLIVDYDEKTHRCELRINRILREKKMTWKEFTNNKTFDNFICPNNVNDEEGFIEYLDTNELNHALIAINYSELTKGIKGNAMPPRYTNCEIHASLMNGILGVNIPFSDHNQSPRNCYQCLNENEKVMLSNGNYKLIKDIKIGDEVVCFNPNTKELDKSLVVYHYNRITSKTVYSIETITGRSIIATYDHKFMTNDGWVEVDKFNSSTKLAINIGADYVDNKPIECIQIDSKLYNDDYHMPIISRLAGYYMNSKTMFNNEIDKNDYDIDIKTIGFSDGIYSISFNIFIENIIKNIDKWLLKSSQLVKREFVAGYLSNAFNTETYKTDNIYVNEIIKEFELPEDVSFNIISFYNKIGIRYNNEKMKKIALTVAYTEYSDYHFKNDLNKYYTLEEFKEIIKIEGNLMFIPFTKKIKVDNHRISDLTIESEFHSFIGGNGFAVSNCAMGKQALGIFASNFTNRIDTMGHIINYPQKPIVSTKLSKYTNSNELPSGVNAIVAIMTHSGFNQEDSVMINKSALDRGLFTSTYYKAFRDQCAKNHSSGEEEIFTNPTNLTKIKESFSYSKLDESGFVPKNTYVDGNDILVGKVMPRKINGKNTYQDNSTVMKANDDGYVDYNYVGTNSDGYKFCKIRIRKNRKPEVGDKVASRSAQKGSIGMIYDHKDMPFTKDGIVPDIIINPHAIPSRMTMAQLMECIMGKVSCYLGAEGDATPFNNCTVENIASILEQTGLEKHGNEIMYNGRTGEQIKTEIFIGPTYYQRLKHMVADKIHCLTKDHEVLTVNGWKPINEITTLDKVATLTNNVLNYENPIRAYHYPEYNGLMYKINDNNIDLDVTINHRMYIQEFDGVKWSPYKLEKAEDIINKTVSYKKNAKWSKPDYELVINNEKINMKLWLKLFGILISYSKCVDGMIYIDRNQNDLLLYYLTSKLNIDYNDYTIIEPYLYNYFKEIKGNLPEWIWELSTRQARIVVNYMNDHKNIYNTDDEKKADDYMRLLIHSGWNGNKSKFNDGWKVVIIKLSNIITNGGNCEIYNYSGSVYCLQVPSEVFMVRRNGKAIWTGNSRGSNGPIVMLTRQCSEGRARGGGLRLGEMERDCFIGHGTASFLKEKMLDCADNYRVFICKECGMIANVNPDKNIYKCNHCKNATNIVQIRIPYAFKLLTQELYTMNVIMRYICNN</sequence>
<dbReference type="InterPro" id="IPR007120">
    <property type="entry name" value="DNA-dir_RNAP_su2_dom"/>
</dbReference>
<dbReference type="Gene3D" id="3.90.1100.10">
    <property type="match status" value="1"/>
</dbReference>
<dbReference type="InterPro" id="IPR007646">
    <property type="entry name" value="RNA_pol_Rpb2_4"/>
</dbReference>
<dbReference type="InterPro" id="IPR007642">
    <property type="entry name" value="RNA_pol_Rpb2_2"/>
</dbReference>
<dbReference type="Gene3D" id="2.40.50.150">
    <property type="match status" value="1"/>
</dbReference>
<dbReference type="GO" id="GO:0003677">
    <property type="term" value="F:DNA binding"/>
    <property type="evidence" value="ECO:0007669"/>
    <property type="project" value="InterPro"/>
</dbReference>
<dbReference type="InterPro" id="IPR036844">
    <property type="entry name" value="Hint_dom_sf"/>
</dbReference>
<dbReference type="InterPro" id="IPR037033">
    <property type="entry name" value="DNA-dir_RNAP_su2_hyb_sf"/>
</dbReference>
<name>A0A6C0CDY3_9ZZZZ</name>
<dbReference type="SUPFAM" id="SSF51294">
    <property type="entry name" value="Hedgehog/intein (Hint) domain"/>
    <property type="match status" value="2"/>
</dbReference>
<feature type="domain" description="Hint" evidence="9">
    <location>
        <begin position="791"/>
        <end position="887"/>
    </location>
</feature>
<evidence type="ECO:0000256" key="7">
    <source>
        <dbReference type="ARBA" id="ARBA00022833"/>
    </source>
</evidence>
<dbReference type="InterPro" id="IPR003587">
    <property type="entry name" value="Hint_dom_N"/>
</dbReference>
<dbReference type="GO" id="GO:0003899">
    <property type="term" value="F:DNA-directed RNA polymerase activity"/>
    <property type="evidence" value="ECO:0007669"/>
    <property type="project" value="UniProtKB-EC"/>
</dbReference>
<evidence type="ECO:0000259" key="9">
    <source>
        <dbReference type="SMART" id="SM00306"/>
    </source>
</evidence>
<evidence type="ECO:0000313" key="10">
    <source>
        <dbReference type="EMBL" id="QHT02956.1"/>
    </source>
</evidence>
<keyword evidence="8" id="KW-0804">Transcription</keyword>
<dbReference type="Gene3D" id="2.40.270.10">
    <property type="entry name" value="DNA-directed RNA polymerase, subunit 2, domain 6"/>
    <property type="match status" value="1"/>
</dbReference>
<dbReference type="GO" id="GO:0032549">
    <property type="term" value="F:ribonucleoside binding"/>
    <property type="evidence" value="ECO:0007669"/>
    <property type="project" value="InterPro"/>
</dbReference>
<proteinExistence type="inferred from homology"/>